<evidence type="ECO:0000313" key="3">
    <source>
        <dbReference type="EMBL" id="MFD1186134.1"/>
    </source>
</evidence>
<sequence length="215" mass="23206">MNLRPFQKITFAGAMVAAFTFTACADNKQQAAGDAAQEDHASMDHAEMNHSATPGKVVVETPNYASAGDPVKQQLAQLLGSYLRLKDALVASDTEQVQVEAQAVLAAAEKVEITGLAEEQQQFATEKLDEVKQSASKMAAATDVTAQRENLDLLSEATFSLTKAFGASDQKLFYQHCPMANNDQGGYWLSSSAEIRNPYFGEQMLKCGSTEESIN</sequence>
<organism evidence="3 4">
    <name type="scientific">Pontibacter rugosus</name>
    <dbReference type="NCBI Taxonomy" id="1745966"/>
    <lineage>
        <taxon>Bacteria</taxon>
        <taxon>Pseudomonadati</taxon>
        <taxon>Bacteroidota</taxon>
        <taxon>Cytophagia</taxon>
        <taxon>Cytophagales</taxon>
        <taxon>Hymenobacteraceae</taxon>
        <taxon>Pontibacter</taxon>
    </lineage>
</organism>
<feature type="domain" description="DUF3347" evidence="2">
    <location>
        <begin position="79"/>
        <end position="169"/>
    </location>
</feature>
<reference evidence="4" key="1">
    <citation type="journal article" date="2019" name="Int. J. Syst. Evol. Microbiol.">
        <title>The Global Catalogue of Microorganisms (GCM) 10K type strain sequencing project: providing services to taxonomists for standard genome sequencing and annotation.</title>
        <authorList>
            <consortium name="The Broad Institute Genomics Platform"/>
            <consortium name="The Broad Institute Genome Sequencing Center for Infectious Disease"/>
            <person name="Wu L."/>
            <person name="Ma J."/>
        </authorList>
    </citation>
    <scope>NUCLEOTIDE SEQUENCE [LARGE SCALE GENOMIC DNA]</scope>
    <source>
        <strain evidence="4">JCM 31319</strain>
    </source>
</reference>
<dbReference type="Pfam" id="PF11827">
    <property type="entry name" value="DUF3347"/>
    <property type="match status" value="1"/>
</dbReference>
<comment type="caution">
    <text evidence="3">The sequence shown here is derived from an EMBL/GenBank/DDBJ whole genome shotgun (WGS) entry which is preliminary data.</text>
</comment>
<dbReference type="PROSITE" id="PS51257">
    <property type="entry name" value="PROKAR_LIPOPROTEIN"/>
    <property type="match status" value="1"/>
</dbReference>
<name>A0ABW3SMZ6_9BACT</name>
<feature type="signal peptide" evidence="1">
    <location>
        <begin position="1"/>
        <end position="25"/>
    </location>
</feature>
<dbReference type="EMBL" id="JBHTLD010000053">
    <property type="protein sequence ID" value="MFD1186134.1"/>
    <property type="molecule type" value="Genomic_DNA"/>
</dbReference>
<keyword evidence="4" id="KW-1185">Reference proteome</keyword>
<dbReference type="RefSeq" id="WP_377525307.1">
    <property type="nucleotide sequence ID" value="NZ_JBHTLD010000053.1"/>
</dbReference>
<feature type="chain" id="PRO_5045339638" evidence="1">
    <location>
        <begin position="26"/>
        <end position="215"/>
    </location>
</feature>
<proteinExistence type="predicted"/>
<accession>A0ABW3SMZ6</accession>
<keyword evidence="1" id="KW-0732">Signal</keyword>
<gene>
    <name evidence="3" type="ORF">ACFQ2O_07970</name>
</gene>
<evidence type="ECO:0000256" key="1">
    <source>
        <dbReference type="SAM" id="SignalP"/>
    </source>
</evidence>
<dbReference type="Proteomes" id="UP001597094">
    <property type="component" value="Unassembled WGS sequence"/>
</dbReference>
<dbReference type="InterPro" id="IPR021782">
    <property type="entry name" value="DUF3347"/>
</dbReference>
<protein>
    <submittedName>
        <fullName evidence="3">DUF3347 domain-containing protein</fullName>
    </submittedName>
</protein>
<evidence type="ECO:0000313" key="4">
    <source>
        <dbReference type="Proteomes" id="UP001597094"/>
    </source>
</evidence>
<evidence type="ECO:0000259" key="2">
    <source>
        <dbReference type="Pfam" id="PF11827"/>
    </source>
</evidence>